<sequence length="288" mass="31643">MNKLKAKSYAKINLALDVKGKRDDGYHFVEMVLQSIDLYDKLEFEMCDDIVLECERKDVPTDRSNLIIKAADLLKREFGGYGVHIRLKKNIPVAAGLAGGSSNAAATLVALNKLWNLNIKLPVLKDLAASLGADVPFCIEGGTKAASGIGDVLQDLETPHLRLLIVRPSVSVSTKDVYTEYDNLAFIENNYTKNMIDAIRSGSIINICMKLGNDLERVTIRNYPIIGDIKKMMVERGALGTLMSGSGPTVFGIFDDSKKLDAAYDSFVADGFYAYISNTIDKGIELYE</sequence>
<accession>I3VTC5</accession>
<dbReference type="Pfam" id="PF00288">
    <property type="entry name" value="GHMP_kinases_N"/>
    <property type="match status" value="1"/>
</dbReference>
<dbReference type="InterPro" id="IPR004424">
    <property type="entry name" value="IspE"/>
</dbReference>
<dbReference type="eggNOG" id="COG1947">
    <property type="taxonomic scope" value="Bacteria"/>
</dbReference>
<organism evidence="12 13">
    <name type="scientific">Thermoanaerobacterium saccharolyticum (strain DSM 8691 / JW/SL-YS485)</name>
    <dbReference type="NCBI Taxonomy" id="1094508"/>
    <lineage>
        <taxon>Bacteria</taxon>
        <taxon>Bacillati</taxon>
        <taxon>Bacillota</taxon>
        <taxon>Clostridia</taxon>
        <taxon>Thermoanaerobacterales</taxon>
        <taxon>Thermoanaerobacteraceae</taxon>
        <taxon>Thermoanaerobacterium</taxon>
    </lineage>
</organism>
<keyword evidence="6 9" id="KW-0418">Kinase</keyword>
<keyword evidence="7 9" id="KW-0067">ATP-binding</keyword>
<keyword evidence="9" id="KW-0414">Isoprene biosynthesis</keyword>
<dbReference type="PATRIC" id="fig|1094508.3.peg.755"/>
<proteinExistence type="inferred from homology"/>
<dbReference type="GO" id="GO:0019288">
    <property type="term" value="P:isopentenyl diphosphate biosynthetic process, methylerythritol 4-phosphate pathway"/>
    <property type="evidence" value="ECO:0007669"/>
    <property type="project" value="UniProtKB-UniRule"/>
</dbReference>
<evidence type="ECO:0000256" key="1">
    <source>
        <dbReference type="ARBA" id="ARBA00009684"/>
    </source>
</evidence>
<dbReference type="RefSeq" id="WP_014757676.1">
    <property type="nucleotide sequence ID" value="NC_017992.1"/>
</dbReference>
<feature type="domain" description="GHMP kinase C-terminal" evidence="11">
    <location>
        <begin position="196"/>
        <end position="267"/>
    </location>
</feature>
<evidence type="ECO:0000259" key="10">
    <source>
        <dbReference type="Pfam" id="PF00288"/>
    </source>
</evidence>
<dbReference type="GO" id="GO:0005524">
    <property type="term" value="F:ATP binding"/>
    <property type="evidence" value="ECO:0007669"/>
    <property type="project" value="UniProtKB-UniRule"/>
</dbReference>
<feature type="active site" evidence="9">
    <location>
        <position position="11"/>
    </location>
</feature>
<feature type="active site" evidence="9">
    <location>
        <position position="134"/>
    </location>
</feature>
<name>I3VTC5_THESW</name>
<evidence type="ECO:0000256" key="5">
    <source>
        <dbReference type="ARBA" id="ARBA00022741"/>
    </source>
</evidence>
<dbReference type="InterPro" id="IPR020568">
    <property type="entry name" value="Ribosomal_Su5_D2-typ_SF"/>
</dbReference>
<evidence type="ECO:0000256" key="4">
    <source>
        <dbReference type="ARBA" id="ARBA00022679"/>
    </source>
</evidence>
<evidence type="ECO:0000313" key="13">
    <source>
        <dbReference type="Proteomes" id="UP000006178"/>
    </source>
</evidence>
<dbReference type="GO" id="GO:0050515">
    <property type="term" value="F:4-(cytidine 5'-diphospho)-2-C-methyl-D-erythritol kinase activity"/>
    <property type="evidence" value="ECO:0007669"/>
    <property type="project" value="UniProtKB-UniRule"/>
</dbReference>
<evidence type="ECO:0000256" key="3">
    <source>
        <dbReference type="ARBA" id="ARBA00017473"/>
    </source>
</evidence>
<dbReference type="Gene3D" id="3.30.70.890">
    <property type="entry name" value="GHMP kinase, C-terminal domain"/>
    <property type="match status" value="1"/>
</dbReference>
<comment type="pathway">
    <text evidence="9">Isoprenoid biosynthesis; isopentenyl diphosphate biosynthesis via DXP pathway; isopentenyl diphosphate from 1-deoxy-D-xylulose 5-phosphate: step 3/6.</text>
</comment>
<dbReference type="InterPro" id="IPR036554">
    <property type="entry name" value="GHMP_kinase_C_sf"/>
</dbReference>
<keyword evidence="5 9" id="KW-0547">Nucleotide-binding</keyword>
<evidence type="ECO:0000256" key="9">
    <source>
        <dbReference type="HAMAP-Rule" id="MF_00061"/>
    </source>
</evidence>
<dbReference type="EMBL" id="CP003184">
    <property type="protein sequence ID" value="AFK85770.1"/>
    <property type="molecule type" value="Genomic_DNA"/>
</dbReference>
<dbReference type="SUPFAM" id="SSF55060">
    <property type="entry name" value="GHMP Kinase, C-terminal domain"/>
    <property type="match status" value="1"/>
</dbReference>
<keyword evidence="13" id="KW-1185">Reference proteome</keyword>
<dbReference type="NCBIfam" id="NF011202">
    <property type="entry name" value="PRK14608.1"/>
    <property type="match status" value="1"/>
</dbReference>
<feature type="domain" description="GHMP kinase N-terminal" evidence="10">
    <location>
        <begin position="65"/>
        <end position="142"/>
    </location>
</feature>
<evidence type="ECO:0000256" key="6">
    <source>
        <dbReference type="ARBA" id="ARBA00022777"/>
    </source>
</evidence>
<dbReference type="KEGG" id="tsh:Tsac_0748"/>
<evidence type="ECO:0000256" key="7">
    <source>
        <dbReference type="ARBA" id="ARBA00022840"/>
    </source>
</evidence>
<dbReference type="PIRSF" id="PIRSF010376">
    <property type="entry name" value="IspE"/>
    <property type="match status" value="1"/>
</dbReference>
<dbReference type="Gene3D" id="3.30.230.10">
    <property type="match status" value="1"/>
</dbReference>
<dbReference type="STRING" id="1094508.Tsac_0748"/>
<comment type="similarity">
    <text evidence="1 9">Belongs to the GHMP kinase family. IspE subfamily.</text>
</comment>
<gene>
    <name evidence="9" type="primary">ispE</name>
    <name evidence="12" type="ordered locus">Tsac_0748</name>
</gene>
<reference evidence="12 13" key="1">
    <citation type="journal article" date="2014" name="Appl. Environ. Microbiol.">
        <title>Profile of Secreted Hydrolases, Associated Proteins, and SlpA in Thermoanaerobacterium saccharolyticum during the Degradation of Hemicellulose.</title>
        <authorList>
            <person name="Currie D.H."/>
            <person name="Guss A.M."/>
            <person name="Herring C.D."/>
            <person name="Giannone R.J."/>
            <person name="Johnson C.M."/>
            <person name="Lankford P.K."/>
            <person name="Brown S.D."/>
            <person name="Hettich R.L."/>
            <person name="Lynd L.R."/>
        </authorList>
    </citation>
    <scope>NUCLEOTIDE SEQUENCE [LARGE SCALE GENOMIC DNA]</scope>
    <source>
        <strain evidence="13">DSM 8691 / JW/SL-YS485</strain>
    </source>
</reference>
<feature type="binding site" evidence="9">
    <location>
        <begin position="92"/>
        <end position="102"/>
    </location>
    <ligand>
        <name>ATP</name>
        <dbReference type="ChEBI" id="CHEBI:30616"/>
    </ligand>
</feature>
<comment type="catalytic activity">
    <reaction evidence="9">
        <text>4-CDP-2-C-methyl-D-erythritol + ATP = 4-CDP-2-C-methyl-D-erythritol 2-phosphate + ADP + H(+)</text>
        <dbReference type="Rhea" id="RHEA:18437"/>
        <dbReference type="ChEBI" id="CHEBI:15378"/>
        <dbReference type="ChEBI" id="CHEBI:30616"/>
        <dbReference type="ChEBI" id="CHEBI:57823"/>
        <dbReference type="ChEBI" id="CHEBI:57919"/>
        <dbReference type="ChEBI" id="CHEBI:456216"/>
        <dbReference type="EC" id="2.7.1.148"/>
    </reaction>
</comment>
<evidence type="ECO:0000259" key="11">
    <source>
        <dbReference type="Pfam" id="PF08544"/>
    </source>
</evidence>
<dbReference type="AlphaFoldDB" id="I3VTC5"/>
<dbReference type="SUPFAM" id="SSF54211">
    <property type="entry name" value="Ribosomal protein S5 domain 2-like"/>
    <property type="match status" value="1"/>
</dbReference>
<comment type="function">
    <text evidence="9">Catalyzes the phosphorylation of the position 2 hydroxy group of 4-diphosphocytidyl-2C-methyl-D-erythritol.</text>
</comment>
<dbReference type="Pfam" id="PF08544">
    <property type="entry name" value="GHMP_kinases_C"/>
    <property type="match status" value="1"/>
</dbReference>
<keyword evidence="4 9" id="KW-0808">Transferase</keyword>
<dbReference type="GO" id="GO:0016114">
    <property type="term" value="P:terpenoid biosynthetic process"/>
    <property type="evidence" value="ECO:0007669"/>
    <property type="project" value="UniProtKB-UniRule"/>
</dbReference>
<dbReference type="InterPro" id="IPR006204">
    <property type="entry name" value="GHMP_kinase_N_dom"/>
</dbReference>
<dbReference type="EC" id="2.7.1.148" evidence="2 9"/>
<dbReference type="Proteomes" id="UP000006178">
    <property type="component" value="Chromosome"/>
</dbReference>
<dbReference type="PANTHER" id="PTHR43527:SF2">
    <property type="entry name" value="4-DIPHOSPHOCYTIDYL-2-C-METHYL-D-ERYTHRITOL KINASE, CHLOROPLASTIC"/>
    <property type="match status" value="1"/>
</dbReference>
<dbReference type="PANTHER" id="PTHR43527">
    <property type="entry name" value="4-DIPHOSPHOCYTIDYL-2-C-METHYL-D-ERYTHRITOL KINASE, CHLOROPLASTIC"/>
    <property type="match status" value="1"/>
</dbReference>
<protein>
    <recommendedName>
        <fullName evidence="3 9">4-diphosphocytidyl-2-C-methyl-D-erythritol kinase</fullName>
        <shortName evidence="9">CMK</shortName>
        <ecNumber evidence="2 9">2.7.1.148</ecNumber>
    </recommendedName>
    <alternativeName>
        <fullName evidence="8 9">4-(cytidine-5'-diphospho)-2-C-methyl-D-erythritol kinase</fullName>
    </alternativeName>
</protein>
<evidence type="ECO:0000256" key="2">
    <source>
        <dbReference type="ARBA" id="ARBA00012052"/>
    </source>
</evidence>
<evidence type="ECO:0000256" key="8">
    <source>
        <dbReference type="ARBA" id="ARBA00032554"/>
    </source>
</evidence>
<dbReference type="NCBIfam" id="TIGR00154">
    <property type="entry name" value="ispE"/>
    <property type="match status" value="1"/>
</dbReference>
<dbReference type="InterPro" id="IPR014721">
    <property type="entry name" value="Ribsml_uS5_D2-typ_fold_subgr"/>
</dbReference>
<dbReference type="UniPathway" id="UPA00056">
    <property type="reaction ID" value="UER00094"/>
</dbReference>
<evidence type="ECO:0000313" key="12">
    <source>
        <dbReference type="EMBL" id="AFK85770.1"/>
    </source>
</evidence>
<dbReference type="InterPro" id="IPR013750">
    <property type="entry name" value="GHMP_kinase_C_dom"/>
</dbReference>
<dbReference type="HAMAP" id="MF_00061">
    <property type="entry name" value="IspE"/>
    <property type="match status" value="1"/>
</dbReference>